<sequence length="81" mass="8720">MVAIAVLKCTVLELVFIVLLFGLETHGANEILTTSSFSVSPPLDFNCDAHMTRYAVSVSIYTPLLSLPGTSSYNLRKGEVG</sequence>
<evidence type="ECO:0000313" key="2">
    <source>
        <dbReference type="EMBL" id="KAF2434184.1"/>
    </source>
</evidence>
<evidence type="ECO:0000313" key="3">
    <source>
        <dbReference type="Proteomes" id="UP000800235"/>
    </source>
</evidence>
<name>A0A9P4NXF7_9PEZI</name>
<feature type="chain" id="PRO_5040226501" description="Secreted protein" evidence="1">
    <location>
        <begin position="29"/>
        <end position="81"/>
    </location>
</feature>
<dbReference type="EMBL" id="MU007017">
    <property type="protein sequence ID" value="KAF2434184.1"/>
    <property type="molecule type" value="Genomic_DNA"/>
</dbReference>
<feature type="signal peptide" evidence="1">
    <location>
        <begin position="1"/>
        <end position="28"/>
    </location>
</feature>
<proteinExistence type="predicted"/>
<reference evidence="2" key="1">
    <citation type="journal article" date="2020" name="Stud. Mycol.">
        <title>101 Dothideomycetes genomes: a test case for predicting lifestyles and emergence of pathogens.</title>
        <authorList>
            <person name="Haridas S."/>
            <person name="Albert R."/>
            <person name="Binder M."/>
            <person name="Bloem J."/>
            <person name="Labutti K."/>
            <person name="Salamov A."/>
            <person name="Andreopoulos B."/>
            <person name="Baker S."/>
            <person name="Barry K."/>
            <person name="Bills G."/>
            <person name="Bluhm B."/>
            <person name="Cannon C."/>
            <person name="Castanera R."/>
            <person name="Culley D."/>
            <person name="Daum C."/>
            <person name="Ezra D."/>
            <person name="Gonzalez J."/>
            <person name="Henrissat B."/>
            <person name="Kuo A."/>
            <person name="Liang C."/>
            <person name="Lipzen A."/>
            <person name="Lutzoni F."/>
            <person name="Magnuson J."/>
            <person name="Mondo S."/>
            <person name="Nolan M."/>
            <person name="Ohm R."/>
            <person name="Pangilinan J."/>
            <person name="Park H.-J."/>
            <person name="Ramirez L."/>
            <person name="Alfaro M."/>
            <person name="Sun H."/>
            <person name="Tritt A."/>
            <person name="Yoshinaga Y."/>
            <person name="Zwiers L.-H."/>
            <person name="Turgeon B."/>
            <person name="Goodwin S."/>
            <person name="Spatafora J."/>
            <person name="Crous P."/>
            <person name="Grigoriev I."/>
        </authorList>
    </citation>
    <scope>NUCLEOTIDE SEQUENCE</scope>
    <source>
        <strain evidence="2">CBS 130266</strain>
    </source>
</reference>
<keyword evidence="3" id="KW-1185">Reference proteome</keyword>
<evidence type="ECO:0000256" key="1">
    <source>
        <dbReference type="SAM" id="SignalP"/>
    </source>
</evidence>
<dbReference type="AlphaFoldDB" id="A0A9P4NXF7"/>
<comment type="caution">
    <text evidence="2">The sequence shown here is derived from an EMBL/GenBank/DDBJ whole genome shotgun (WGS) entry which is preliminary data.</text>
</comment>
<evidence type="ECO:0008006" key="4">
    <source>
        <dbReference type="Google" id="ProtNLM"/>
    </source>
</evidence>
<organism evidence="2 3">
    <name type="scientific">Tothia fuscella</name>
    <dbReference type="NCBI Taxonomy" id="1048955"/>
    <lineage>
        <taxon>Eukaryota</taxon>
        <taxon>Fungi</taxon>
        <taxon>Dikarya</taxon>
        <taxon>Ascomycota</taxon>
        <taxon>Pezizomycotina</taxon>
        <taxon>Dothideomycetes</taxon>
        <taxon>Pleosporomycetidae</taxon>
        <taxon>Venturiales</taxon>
        <taxon>Cylindrosympodiaceae</taxon>
        <taxon>Tothia</taxon>
    </lineage>
</organism>
<accession>A0A9P4NXF7</accession>
<gene>
    <name evidence="2" type="ORF">EJ08DRAFT_495270</name>
</gene>
<keyword evidence="1" id="KW-0732">Signal</keyword>
<protein>
    <recommendedName>
        <fullName evidence="4">Secreted protein</fullName>
    </recommendedName>
</protein>
<dbReference type="Proteomes" id="UP000800235">
    <property type="component" value="Unassembled WGS sequence"/>
</dbReference>